<gene>
    <name evidence="2" type="ORF">GCM10023216_23830</name>
</gene>
<dbReference type="RefSeq" id="WP_172148949.1">
    <property type="nucleotide sequence ID" value="NZ_BAABID010000010.1"/>
</dbReference>
<name>A0ABP8YIE2_9MICO</name>
<protein>
    <recommendedName>
        <fullName evidence="1">AbiEi antitoxin N-terminal domain-containing protein</fullName>
    </recommendedName>
</protein>
<dbReference type="InterPro" id="IPR025159">
    <property type="entry name" value="AbiEi_N"/>
</dbReference>
<accession>A0ABP8YIE2</accession>
<dbReference type="Proteomes" id="UP001500956">
    <property type="component" value="Unassembled WGS sequence"/>
</dbReference>
<organism evidence="2 3">
    <name type="scientific">Isoptericola chiayiensis</name>
    <dbReference type="NCBI Taxonomy" id="579446"/>
    <lineage>
        <taxon>Bacteria</taxon>
        <taxon>Bacillati</taxon>
        <taxon>Actinomycetota</taxon>
        <taxon>Actinomycetes</taxon>
        <taxon>Micrococcales</taxon>
        <taxon>Promicromonosporaceae</taxon>
        <taxon>Isoptericola</taxon>
    </lineage>
</organism>
<keyword evidence="3" id="KW-1185">Reference proteome</keyword>
<feature type="domain" description="AbiEi antitoxin N-terminal" evidence="1">
    <location>
        <begin position="9"/>
        <end position="50"/>
    </location>
</feature>
<proteinExistence type="predicted"/>
<comment type="caution">
    <text evidence="2">The sequence shown here is derived from an EMBL/GenBank/DDBJ whole genome shotgun (WGS) entry which is preliminary data.</text>
</comment>
<evidence type="ECO:0000313" key="2">
    <source>
        <dbReference type="EMBL" id="GAA4731093.1"/>
    </source>
</evidence>
<reference evidence="3" key="1">
    <citation type="journal article" date="2019" name="Int. J. Syst. Evol. Microbiol.">
        <title>The Global Catalogue of Microorganisms (GCM) 10K type strain sequencing project: providing services to taxonomists for standard genome sequencing and annotation.</title>
        <authorList>
            <consortium name="The Broad Institute Genomics Platform"/>
            <consortium name="The Broad Institute Genome Sequencing Center for Infectious Disease"/>
            <person name="Wu L."/>
            <person name="Ma J."/>
        </authorList>
    </citation>
    <scope>NUCLEOTIDE SEQUENCE [LARGE SCALE GENOMIC DNA]</scope>
    <source>
        <strain evidence="3">JCM 18063</strain>
    </source>
</reference>
<dbReference type="Pfam" id="PF13338">
    <property type="entry name" value="AbiEi_4"/>
    <property type="match status" value="1"/>
</dbReference>
<dbReference type="EMBL" id="BAABID010000010">
    <property type="protein sequence ID" value="GAA4731093.1"/>
    <property type="molecule type" value="Genomic_DNA"/>
</dbReference>
<evidence type="ECO:0000313" key="3">
    <source>
        <dbReference type="Proteomes" id="UP001500956"/>
    </source>
</evidence>
<evidence type="ECO:0000259" key="1">
    <source>
        <dbReference type="Pfam" id="PF13338"/>
    </source>
</evidence>
<sequence>MTYRHDLWEIAASNHGVVTVAEAEDTGVPAVEVRKLAARGVLRSYGQGVYSHRDVPTTRLTEPAVAAALAGPGAFLQRESVLDLLGVGQFNPRQVRVGTRRRVRRTLPDWMVLERRADITDDDLTDVEGVPTTTIPRALQDLRARVAPHRWDALVATLVARELMRPDEIPDLKESARD</sequence>